<dbReference type="EMBL" id="JADCNL010000001">
    <property type="protein sequence ID" value="KAG0495466.1"/>
    <property type="molecule type" value="Genomic_DNA"/>
</dbReference>
<proteinExistence type="predicted"/>
<dbReference type="PANTHER" id="PTHR47926">
    <property type="entry name" value="PENTATRICOPEPTIDE REPEAT-CONTAINING PROTEIN"/>
    <property type="match status" value="1"/>
</dbReference>
<dbReference type="Pfam" id="PF13041">
    <property type="entry name" value="PPR_2"/>
    <property type="match status" value="1"/>
</dbReference>
<reference evidence="4 5" key="1">
    <citation type="journal article" date="2020" name="Nat. Food">
        <title>A phased Vanilla planifolia genome enables genetic improvement of flavour and production.</title>
        <authorList>
            <person name="Hasing T."/>
            <person name="Tang H."/>
            <person name="Brym M."/>
            <person name="Khazi F."/>
            <person name="Huang T."/>
            <person name="Chambers A.H."/>
        </authorList>
    </citation>
    <scope>NUCLEOTIDE SEQUENCE [LARGE SCALE GENOMIC DNA]</scope>
    <source>
        <tissue evidence="4">Leaf</tissue>
    </source>
</reference>
<dbReference type="InterPro" id="IPR046960">
    <property type="entry name" value="PPR_At4g14850-like_plant"/>
</dbReference>
<dbReference type="GO" id="GO:0003723">
    <property type="term" value="F:RNA binding"/>
    <property type="evidence" value="ECO:0007669"/>
    <property type="project" value="InterPro"/>
</dbReference>
<keyword evidence="5" id="KW-1185">Reference proteome</keyword>
<feature type="region of interest" description="Disordered" evidence="3">
    <location>
        <begin position="166"/>
        <end position="187"/>
    </location>
</feature>
<keyword evidence="1" id="KW-0677">Repeat</keyword>
<gene>
    <name evidence="4" type="ORF">HPP92_000157</name>
</gene>
<dbReference type="Gene3D" id="1.25.40.10">
    <property type="entry name" value="Tetratricopeptide repeat domain"/>
    <property type="match status" value="1"/>
</dbReference>
<protein>
    <recommendedName>
        <fullName evidence="6">Pentatricopeptide repeat-containing protein</fullName>
    </recommendedName>
</protein>
<accession>A0A835RVN3</accession>
<name>A0A835RVN3_VANPL</name>
<dbReference type="AlphaFoldDB" id="A0A835RVN3"/>
<dbReference type="GO" id="GO:0009451">
    <property type="term" value="P:RNA modification"/>
    <property type="evidence" value="ECO:0007669"/>
    <property type="project" value="InterPro"/>
</dbReference>
<evidence type="ECO:0000256" key="2">
    <source>
        <dbReference type="PROSITE-ProRule" id="PRU00708"/>
    </source>
</evidence>
<dbReference type="NCBIfam" id="TIGR00756">
    <property type="entry name" value="PPR"/>
    <property type="match status" value="1"/>
</dbReference>
<sequence length="187" mass="22140">MMQPINYLLEHKVFQMILEKDIISWNTMVASYAAANKFDEAFELFRHMLTREFEPDEYTFNSVLHGSGHLSHLRKAITLHGKVIKNGLSQSYLGGRGIGIEEKLEEELKKLEKEKLEEGELKEELERELEEELEKLKKLEFEEKELRGRGGIEKKELKKEKLEKELEEAELKEEEDEELEEFEELKE</sequence>
<dbReference type="PROSITE" id="PS51375">
    <property type="entry name" value="PPR"/>
    <property type="match status" value="1"/>
</dbReference>
<feature type="repeat" description="PPR" evidence="2">
    <location>
        <begin position="21"/>
        <end position="55"/>
    </location>
</feature>
<dbReference type="InterPro" id="IPR002885">
    <property type="entry name" value="PPR_rpt"/>
</dbReference>
<evidence type="ECO:0000313" key="5">
    <source>
        <dbReference type="Proteomes" id="UP000636800"/>
    </source>
</evidence>
<dbReference type="InterPro" id="IPR011990">
    <property type="entry name" value="TPR-like_helical_dom_sf"/>
</dbReference>
<evidence type="ECO:0008006" key="6">
    <source>
        <dbReference type="Google" id="ProtNLM"/>
    </source>
</evidence>
<evidence type="ECO:0000256" key="3">
    <source>
        <dbReference type="SAM" id="MobiDB-lite"/>
    </source>
</evidence>
<evidence type="ECO:0000313" key="4">
    <source>
        <dbReference type="EMBL" id="KAG0495466.1"/>
    </source>
</evidence>
<comment type="caution">
    <text evidence="4">The sequence shown here is derived from an EMBL/GenBank/DDBJ whole genome shotgun (WGS) entry which is preliminary data.</text>
</comment>
<organism evidence="4 5">
    <name type="scientific">Vanilla planifolia</name>
    <name type="common">Vanilla</name>
    <dbReference type="NCBI Taxonomy" id="51239"/>
    <lineage>
        <taxon>Eukaryota</taxon>
        <taxon>Viridiplantae</taxon>
        <taxon>Streptophyta</taxon>
        <taxon>Embryophyta</taxon>
        <taxon>Tracheophyta</taxon>
        <taxon>Spermatophyta</taxon>
        <taxon>Magnoliopsida</taxon>
        <taxon>Liliopsida</taxon>
        <taxon>Asparagales</taxon>
        <taxon>Orchidaceae</taxon>
        <taxon>Vanilloideae</taxon>
        <taxon>Vanilleae</taxon>
        <taxon>Vanilla</taxon>
    </lineage>
</organism>
<dbReference type="Proteomes" id="UP000636800">
    <property type="component" value="Chromosome 1"/>
</dbReference>
<evidence type="ECO:0000256" key="1">
    <source>
        <dbReference type="ARBA" id="ARBA00022737"/>
    </source>
</evidence>